<sequence>VYERIRGIGVEVKLFKGFSKDTLPIFAKMNIRPDFVYIDGGHSFETVENDWNWVKQLTDGIVIFDDYLSAVEDVCWGCNRTVDAIGNGWCKELIEPPDEFYLKKVGSTERFYSKTWLAKVWKNTAKNV</sequence>
<accession>A0A0F9BYV6</accession>
<proteinExistence type="predicted"/>
<dbReference type="AlphaFoldDB" id="A0A0F9BYV6"/>
<protein>
    <recommendedName>
        <fullName evidence="2">Class I SAM-dependent methyltransferase</fullName>
    </recommendedName>
</protein>
<dbReference type="EMBL" id="LAZR01049454">
    <property type="protein sequence ID" value="KKK89601.1"/>
    <property type="molecule type" value="Genomic_DNA"/>
</dbReference>
<evidence type="ECO:0008006" key="2">
    <source>
        <dbReference type="Google" id="ProtNLM"/>
    </source>
</evidence>
<name>A0A0F9BYV6_9ZZZZ</name>
<reference evidence="1" key="1">
    <citation type="journal article" date="2015" name="Nature">
        <title>Complex archaea that bridge the gap between prokaryotes and eukaryotes.</title>
        <authorList>
            <person name="Spang A."/>
            <person name="Saw J.H."/>
            <person name="Jorgensen S.L."/>
            <person name="Zaremba-Niedzwiedzka K."/>
            <person name="Martijn J."/>
            <person name="Lind A.E."/>
            <person name="van Eijk R."/>
            <person name="Schleper C."/>
            <person name="Guy L."/>
            <person name="Ettema T.J."/>
        </authorList>
    </citation>
    <scope>NUCLEOTIDE SEQUENCE</scope>
</reference>
<dbReference type="InterPro" id="IPR029063">
    <property type="entry name" value="SAM-dependent_MTases_sf"/>
</dbReference>
<evidence type="ECO:0000313" key="1">
    <source>
        <dbReference type="EMBL" id="KKK89601.1"/>
    </source>
</evidence>
<gene>
    <name evidence="1" type="ORF">LCGC14_2731450</name>
</gene>
<organism evidence="1">
    <name type="scientific">marine sediment metagenome</name>
    <dbReference type="NCBI Taxonomy" id="412755"/>
    <lineage>
        <taxon>unclassified sequences</taxon>
        <taxon>metagenomes</taxon>
        <taxon>ecological metagenomes</taxon>
    </lineage>
</organism>
<feature type="non-terminal residue" evidence="1">
    <location>
        <position position="1"/>
    </location>
</feature>
<dbReference type="Gene3D" id="3.40.50.150">
    <property type="entry name" value="Vaccinia Virus protein VP39"/>
    <property type="match status" value="1"/>
</dbReference>
<comment type="caution">
    <text evidence="1">The sequence shown here is derived from an EMBL/GenBank/DDBJ whole genome shotgun (WGS) entry which is preliminary data.</text>
</comment>
<dbReference type="Pfam" id="PF13578">
    <property type="entry name" value="Methyltransf_24"/>
    <property type="match status" value="1"/>
</dbReference>